<evidence type="ECO:0000256" key="12">
    <source>
        <dbReference type="ARBA" id="ARBA00049220"/>
    </source>
</evidence>
<evidence type="ECO:0000256" key="7">
    <source>
        <dbReference type="ARBA" id="ARBA00022630"/>
    </source>
</evidence>
<reference evidence="16" key="5">
    <citation type="submission" date="2024-05" db="EMBL/GenBank/DDBJ databases">
        <authorList>
            <person name="Sun Q."/>
            <person name="Zhou Y."/>
        </authorList>
    </citation>
    <scope>NUCLEOTIDE SEQUENCE</scope>
    <source>
        <strain evidence="16">CGMCC 1.12707</strain>
    </source>
</reference>
<dbReference type="InterPro" id="IPR030664">
    <property type="entry name" value="SdhA/FrdA/AprA"/>
</dbReference>
<gene>
    <name evidence="16" type="primary">sdhA</name>
    <name evidence="16" type="ORF">GCM10010984_18590</name>
    <name evidence="17" type="ORF">SAMN05443634_105309</name>
</gene>
<dbReference type="PANTHER" id="PTHR11632">
    <property type="entry name" value="SUCCINATE DEHYDROGENASE 2 FLAVOPROTEIN SUBUNIT"/>
    <property type="match status" value="1"/>
</dbReference>
<evidence type="ECO:0000259" key="15">
    <source>
        <dbReference type="Pfam" id="PF02910"/>
    </source>
</evidence>
<dbReference type="GO" id="GO:0009055">
    <property type="term" value="F:electron transfer activity"/>
    <property type="evidence" value="ECO:0007669"/>
    <property type="project" value="TreeGrafter"/>
</dbReference>
<keyword evidence="7" id="KW-0285">Flavoprotein</keyword>
<dbReference type="InterPro" id="IPR015939">
    <property type="entry name" value="Fum_Rdtase/Succ_DH_flav-like_C"/>
</dbReference>
<evidence type="ECO:0000313" key="19">
    <source>
        <dbReference type="Proteomes" id="UP000650994"/>
    </source>
</evidence>
<comment type="cofactor">
    <cofactor evidence="1">
        <name>FAD</name>
        <dbReference type="ChEBI" id="CHEBI:57692"/>
    </cofactor>
</comment>
<dbReference type="InterPro" id="IPR037099">
    <property type="entry name" value="Fum_R/Succ_DH_flav-like_C_sf"/>
</dbReference>
<evidence type="ECO:0000256" key="2">
    <source>
        <dbReference type="ARBA" id="ARBA00004413"/>
    </source>
</evidence>
<dbReference type="SUPFAM" id="SSF56425">
    <property type="entry name" value="Succinate dehydrogenase/fumarate reductase flavoprotein, catalytic domain"/>
    <property type="match status" value="1"/>
</dbReference>
<keyword evidence="8" id="KW-0274">FAD</keyword>
<evidence type="ECO:0000256" key="13">
    <source>
        <dbReference type="PIRSR" id="PIRSR630664-50"/>
    </source>
</evidence>
<dbReference type="Gene3D" id="3.90.700.10">
    <property type="entry name" value="Succinate dehydrogenase/fumarate reductase flavoprotein, catalytic domain"/>
    <property type="match status" value="1"/>
</dbReference>
<evidence type="ECO:0000256" key="8">
    <source>
        <dbReference type="ARBA" id="ARBA00022827"/>
    </source>
</evidence>
<dbReference type="GO" id="GO:0050660">
    <property type="term" value="F:flavin adenine dinucleotide binding"/>
    <property type="evidence" value="ECO:0007669"/>
    <property type="project" value="TreeGrafter"/>
</dbReference>
<comment type="subcellular location">
    <subcellularLocation>
        <location evidence="2">Cell membrane</location>
        <topology evidence="2">Peripheral membrane protein</topology>
        <orientation evidence="2">Cytoplasmic side</orientation>
    </subcellularLocation>
</comment>
<dbReference type="RefSeq" id="WP_072931459.1">
    <property type="nucleotide sequence ID" value="NZ_BMFL01000011.1"/>
</dbReference>
<dbReference type="FunFam" id="1.20.58.100:FF:000003">
    <property type="entry name" value="Succinate dehydrogenase flavoprotein subunit"/>
    <property type="match status" value="1"/>
</dbReference>
<feature type="domain" description="Fumarate reductase/succinate dehydrogenase flavoprotein-like C-terminal" evidence="15">
    <location>
        <begin position="534"/>
        <end position="669"/>
    </location>
</feature>
<dbReference type="NCBIfam" id="NF005749">
    <property type="entry name" value="PRK07573.1"/>
    <property type="match status" value="1"/>
</dbReference>
<dbReference type="GO" id="GO:0008177">
    <property type="term" value="F:succinate dehydrogenase (quinone) activity"/>
    <property type="evidence" value="ECO:0007669"/>
    <property type="project" value="UniProtKB-EC"/>
</dbReference>
<keyword evidence="10" id="KW-0560">Oxidoreductase</keyword>
<reference evidence="19" key="4">
    <citation type="journal article" date="2019" name="Int. J. Syst. Evol. Microbiol.">
        <title>The Global Catalogue of Microorganisms (GCM) 10K type strain sequencing project: providing services to taxonomists for standard genome sequencing and annotation.</title>
        <authorList>
            <consortium name="The Broad Institute Genomics Platform"/>
            <consortium name="The Broad Institute Genome Sequencing Center for Infectious Disease"/>
            <person name="Wu L."/>
            <person name="Ma J."/>
        </authorList>
    </citation>
    <scope>NUCLEOTIDE SEQUENCE [LARGE SCALE GENOMIC DNA]</scope>
    <source>
        <strain evidence="19">CGMCC 1.12707</strain>
    </source>
</reference>
<protein>
    <recommendedName>
        <fullName evidence="4">succinate dehydrogenase</fullName>
        <ecNumber evidence="4">1.3.5.1</ecNumber>
    </recommendedName>
</protein>
<evidence type="ECO:0000256" key="1">
    <source>
        <dbReference type="ARBA" id="ARBA00001974"/>
    </source>
</evidence>
<reference evidence="16" key="1">
    <citation type="journal article" date="2014" name="Int. J. Syst. Evol. Microbiol.">
        <title>Complete genome of a new Firmicutes species belonging to the dominant human colonic microbiota ('Ruminococcus bicirculans') reveals two chromosomes and a selective capacity to utilize plant glucans.</title>
        <authorList>
            <consortium name="NISC Comparative Sequencing Program"/>
            <person name="Wegmann U."/>
            <person name="Louis P."/>
            <person name="Goesmann A."/>
            <person name="Henrissat B."/>
            <person name="Duncan S.H."/>
            <person name="Flint H.J."/>
        </authorList>
    </citation>
    <scope>NUCLEOTIDE SEQUENCE</scope>
    <source>
        <strain evidence="16">CGMCC 1.12707</strain>
    </source>
</reference>
<name>A0A1M6XMT5_9FLAO</name>
<dbReference type="Pfam" id="PF02910">
    <property type="entry name" value="Succ_DH_flav_C"/>
    <property type="match status" value="1"/>
</dbReference>
<reference evidence="17" key="2">
    <citation type="submission" date="2016-11" db="EMBL/GenBank/DDBJ databases">
        <authorList>
            <person name="Jaros S."/>
            <person name="Januszkiewicz K."/>
            <person name="Wedrychowicz H."/>
        </authorList>
    </citation>
    <scope>NUCLEOTIDE SEQUENCE [LARGE SCALE GENOMIC DNA]</scope>
    <source>
        <strain evidence="17">DSM 27989</strain>
    </source>
</reference>
<dbReference type="NCBIfam" id="TIGR01811">
    <property type="entry name" value="sdhA_Bsu"/>
    <property type="match status" value="1"/>
</dbReference>
<keyword evidence="5" id="KW-0813">Transport</keyword>
<dbReference type="InterPro" id="IPR027477">
    <property type="entry name" value="Succ_DH/fumarate_Rdtase_cat_sf"/>
</dbReference>
<evidence type="ECO:0000256" key="3">
    <source>
        <dbReference type="ARBA" id="ARBA00008040"/>
    </source>
</evidence>
<dbReference type="OrthoDB" id="9806724at2"/>
<dbReference type="Gene3D" id="1.20.58.100">
    <property type="entry name" value="Fumarate reductase/succinate dehydrogenase flavoprotein-like, C-terminal domain"/>
    <property type="match status" value="1"/>
</dbReference>
<dbReference type="Gene3D" id="3.50.50.60">
    <property type="entry name" value="FAD/NAD(P)-binding domain"/>
    <property type="match status" value="1"/>
</dbReference>
<dbReference type="GO" id="GO:0009061">
    <property type="term" value="P:anaerobic respiration"/>
    <property type="evidence" value="ECO:0007669"/>
    <property type="project" value="TreeGrafter"/>
</dbReference>
<dbReference type="InterPro" id="IPR036188">
    <property type="entry name" value="FAD/NAD-bd_sf"/>
</dbReference>
<dbReference type="PANTHER" id="PTHR11632:SF53">
    <property type="entry name" value="SUCCINATE DEHYDROGENASE FLAVOPROTEIN SUBUNIT"/>
    <property type="match status" value="1"/>
</dbReference>
<keyword evidence="11" id="KW-0472">Membrane</keyword>
<accession>A0A1M6XMT5</accession>
<dbReference type="InterPro" id="IPR011280">
    <property type="entry name" value="Succ_DH/Fum_Rdt_flav_su"/>
</dbReference>
<dbReference type="Proteomes" id="UP000650994">
    <property type="component" value="Unassembled WGS sequence"/>
</dbReference>
<evidence type="ECO:0000313" key="17">
    <source>
        <dbReference type="EMBL" id="SHL07271.1"/>
    </source>
</evidence>
<dbReference type="GO" id="GO:0005886">
    <property type="term" value="C:plasma membrane"/>
    <property type="evidence" value="ECO:0007669"/>
    <property type="project" value="UniProtKB-SubCell"/>
</dbReference>
<comment type="similarity">
    <text evidence="3">Belongs to the FAD-dependent oxidoreductase 2 family. FRD/SDH subfamily.</text>
</comment>
<comment type="catalytic activity">
    <reaction evidence="12">
        <text>a quinone + succinate = fumarate + a quinol</text>
        <dbReference type="Rhea" id="RHEA:40523"/>
        <dbReference type="ChEBI" id="CHEBI:24646"/>
        <dbReference type="ChEBI" id="CHEBI:29806"/>
        <dbReference type="ChEBI" id="CHEBI:30031"/>
        <dbReference type="ChEBI" id="CHEBI:132124"/>
        <dbReference type="EC" id="1.3.5.1"/>
    </reaction>
</comment>
<dbReference type="SUPFAM" id="SSF51905">
    <property type="entry name" value="FAD/NAD(P)-binding domain"/>
    <property type="match status" value="1"/>
</dbReference>
<dbReference type="PRINTS" id="PR00368">
    <property type="entry name" value="FADPNR"/>
</dbReference>
<evidence type="ECO:0000256" key="11">
    <source>
        <dbReference type="ARBA" id="ARBA00023136"/>
    </source>
</evidence>
<keyword evidence="6" id="KW-1003">Cell membrane</keyword>
<dbReference type="AlphaFoldDB" id="A0A1M6XMT5"/>
<evidence type="ECO:0000256" key="10">
    <source>
        <dbReference type="ARBA" id="ARBA00023002"/>
    </source>
</evidence>
<evidence type="ECO:0000256" key="9">
    <source>
        <dbReference type="ARBA" id="ARBA00022982"/>
    </source>
</evidence>
<dbReference type="Pfam" id="PF00890">
    <property type="entry name" value="FAD_binding_2"/>
    <property type="match status" value="1"/>
</dbReference>
<feature type="active site" description="Proton acceptor" evidence="13">
    <location>
        <position position="338"/>
    </location>
</feature>
<evidence type="ECO:0000313" key="16">
    <source>
        <dbReference type="EMBL" id="GGF01391.1"/>
    </source>
</evidence>
<dbReference type="EC" id="1.3.5.1" evidence="4"/>
<evidence type="ECO:0000256" key="6">
    <source>
        <dbReference type="ARBA" id="ARBA00022475"/>
    </source>
</evidence>
<dbReference type="InterPro" id="IPR003953">
    <property type="entry name" value="FAD-dep_OxRdtase_2_FAD-bd"/>
</dbReference>
<dbReference type="EMBL" id="FRBH01000005">
    <property type="protein sequence ID" value="SHL07271.1"/>
    <property type="molecule type" value="Genomic_DNA"/>
</dbReference>
<dbReference type="EMBL" id="BMFL01000011">
    <property type="protein sequence ID" value="GGF01391.1"/>
    <property type="molecule type" value="Genomic_DNA"/>
</dbReference>
<organism evidence="17 18">
    <name type="scientific">Chishuiella changwenlii</name>
    <dbReference type="NCBI Taxonomy" id="1434701"/>
    <lineage>
        <taxon>Bacteria</taxon>
        <taxon>Pseudomonadati</taxon>
        <taxon>Bacteroidota</taxon>
        <taxon>Flavobacteriia</taxon>
        <taxon>Flavobacteriales</taxon>
        <taxon>Weeksellaceae</taxon>
        <taxon>Chishuiella</taxon>
    </lineage>
</organism>
<dbReference type="SUPFAM" id="SSF46977">
    <property type="entry name" value="Succinate dehydrogenase/fumarate reductase flavoprotein C-terminal domain"/>
    <property type="match status" value="1"/>
</dbReference>
<keyword evidence="19" id="KW-1185">Reference proteome</keyword>
<proteinExistence type="inferred from homology"/>
<dbReference type="STRING" id="1434701.SAMN05443634_105309"/>
<evidence type="ECO:0000256" key="5">
    <source>
        <dbReference type="ARBA" id="ARBA00022448"/>
    </source>
</evidence>
<sequence>MSILDSKSPKGDIANQWSEHKAHLNLVAPNNRDKIDVIVVGTGLAGGSAAATLAELGYKVKAFCYQDSPRRAHSIAAQGGINAAKNYKGDNDSIYRLFYDTIKGGDYRARESNVYRLAEVSGNIIDQCVMQGVPFARDYGGLLDNRSFGGVQVSRTFYAKGQTGQQLLLGAYSAMNYQIHLGHIQMYNRHEMLDLVIVDGKARGIIARNLITGEIERHSAHAVVIATGGYGNVYFLSSNAMGSNVTSAWKIHKKGAYFANPCYVQIHPTCIPIHGTNQSKLTLMSESLRNSGRIWVPKKKEDAEAIRAGKLKAVDIKEEDRDYYLERRYPAFGNLVPRDVASRASKERCDAGYGIEANETGEGVYLDFTDEIKKKGREVAFADGDPNPSDAKIEKLGKKWIEEKYGNLFQMYWKITDENPYENPMRIYPAIHYTMGGVWVDYNLMSTIPGCFVAGEANFSDHGANRLGASALMQGLADGYFVLPYTIADYLSADIRTGKIPTNTPEFDEAEKSVKDQIQHFLNNKGTKTVDSFHKRLGLIMWNKVGMARNAEGLKEAIAEIAALREEFYRDVLVPGEANEMNTELEKAGRVADFLELGQLMAIDALNRNESCGGHFREEYQTEEGEAMRDDENFTYVAAWEYKGDDINTELLHKEELNYKYIELKARSYK</sequence>
<evidence type="ECO:0000256" key="4">
    <source>
        <dbReference type="ARBA" id="ARBA00012792"/>
    </source>
</evidence>
<dbReference type="FunFam" id="3.50.50.60:FF:000009">
    <property type="entry name" value="Succinate dehydrogenase flavoprotein subunit"/>
    <property type="match status" value="1"/>
</dbReference>
<evidence type="ECO:0000259" key="14">
    <source>
        <dbReference type="Pfam" id="PF00890"/>
    </source>
</evidence>
<evidence type="ECO:0000313" key="18">
    <source>
        <dbReference type="Proteomes" id="UP000184120"/>
    </source>
</evidence>
<reference evidence="18" key="3">
    <citation type="submission" date="2016-11" db="EMBL/GenBank/DDBJ databases">
        <authorList>
            <person name="Varghese N."/>
            <person name="Submissions S."/>
        </authorList>
    </citation>
    <scope>NUCLEOTIDE SEQUENCE [LARGE SCALE GENOMIC DNA]</scope>
    <source>
        <strain evidence="18">DSM 27989</strain>
    </source>
</reference>
<feature type="domain" description="FAD-dependent oxidoreductase 2 FAD-binding" evidence="14">
    <location>
        <begin position="36"/>
        <end position="472"/>
    </location>
</feature>
<keyword evidence="9" id="KW-0249">Electron transport</keyword>
<dbReference type="Proteomes" id="UP000184120">
    <property type="component" value="Unassembled WGS sequence"/>
</dbReference>